<protein>
    <submittedName>
        <fullName evidence="3">Zinc-ribbon domain protein</fullName>
    </submittedName>
</protein>
<evidence type="ECO:0000313" key="3">
    <source>
        <dbReference type="EMBL" id="KLT84359.1"/>
    </source>
</evidence>
<keyword evidence="2" id="KW-0472">Membrane</keyword>
<keyword evidence="2" id="KW-1133">Transmembrane helix</keyword>
<evidence type="ECO:0000256" key="1">
    <source>
        <dbReference type="SAM" id="MobiDB-lite"/>
    </source>
</evidence>
<organism evidence="3 4">
    <name type="scientific">Acinetobacter baumannii MRSN 3527</name>
    <dbReference type="NCBI Taxonomy" id="1409923"/>
    <lineage>
        <taxon>Bacteria</taxon>
        <taxon>Pseudomonadati</taxon>
        <taxon>Pseudomonadota</taxon>
        <taxon>Gammaproteobacteria</taxon>
        <taxon>Moraxellales</taxon>
        <taxon>Moraxellaceae</taxon>
        <taxon>Acinetobacter</taxon>
        <taxon>Acinetobacter calcoaceticus/baumannii complex</taxon>
    </lineage>
</organism>
<evidence type="ECO:0000313" key="4">
    <source>
        <dbReference type="Proteomes" id="UP000036122"/>
    </source>
</evidence>
<dbReference type="EMBL" id="JPHZ01000035">
    <property type="protein sequence ID" value="KLT84359.1"/>
    <property type="molecule type" value="Genomic_DNA"/>
</dbReference>
<dbReference type="PATRIC" id="fig|1409923.3.peg.3953"/>
<sequence>MTLILCPECKREISDQAKTCPQCGFPIEKSFKLKSSNWPPTVTPPPLPDLNHDNKNFTSASSKTEKNFNFFNLFWIFLLIFIISVFFFNSSLEDNTTSKSYSTNNNSNEKTKTSISNTNEDIQGDKKLTKEENSENEHLIEKDALIDDQLNEDQVKVAIAFIRLNDYKCDSVSSMAQTRDEKTIRVNCNNYKYKYYINDEGGKWVISLNN</sequence>
<feature type="compositionally biased region" description="Basic and acidic residues" evidence="1">
    <location>
        <begin position="123"/>
        <end position="135"/>
    </location>
</feature>
<proteinExistence type="predicted"/>
<feature type="compositionally biased region" description="Low complexity" evidence="1">
    <location>
        <begin position="97"/>
        <end position="119"/>
    </location>
</feature>
<feature type="transmembrane region" description="Helical" evidence="2">
    <location>
        <begin position="70"/>
        <end position="88"/>
    </location>
</feature>
<accession>A0A0J0ZPU2</accession>
<reference evidence="3 4" key="1">
    <citation type="submission" date="2014-07" db="EMBL/GenBank/DDBJ databases">
        <authorList>
            <person name="Harkins D.M."/>
            <person name="Lesho E."/>
            <person name="Waterman P.E."/>
            <person name="Chan A."/>
            <person name="Fouts D.E."/>
        </authorList>
    </citation>
    <scope>NUCLEOTIDE SEQUENCE [LARGE SCALE GENOMIC DNA]</scope>
    <source>
        <strain evidence="3 4">MRSN 3527</strain>
    </source>
</reference>
<name>A0A0J0ZPU2_ACIBA</name>
<comment type="caution">
    <text evidence="3">The sequence shown here is derived from an EMBL/GenBank/DDBJ whole genome shotgun (WGS) entry which is preliminary data.</text>
</comment>
<dbReference type="AlphaFoldDB" id="A0A0J0ZPU2"/>
<dbReference type="Proteomes" id="UP000036122">
    <property type="component" value="Unassembled WGS sequence"/>
</dbReference>
<feature type="region of interest" description="Disordered" evidence="1">
    <location>
        <begin position="97"/>
        <end position="135"/>
    </location>
</feature>
<evidence type="ECO:0000256" key="2">
    <source>
        <dbReference type="SAM" id="Phobius"/>
    </source>
</evidence>
<gene>
    <name evidence="3" type="ORF">T630_2895</name>
</gene>
<keyword evidence="2" id="KW-0812">Transmembrane</keyword>
<dbReference type="RefSeq" id="WP_001986320.1">
    <property type="nucleotide sequence ID" value="NZ_JPHZ01000035.1"/>
</dbReference>